<dbReference type="Proteomes" id="UP001161669">
    <property type="component" value="Segment"/>
</dbReference>
<name>A0A3T1CXH9_9VIRU</name>
<protein>
    <submittedName>
        <fullName evidence="1">Uncharacterized protein</fullName>
    </submittedName>
</protein>
<evidence type="ECO:0000313" key="2">
    <source>
        <dbReference type="Proteomes" id="UP001161669"/>
    </source>
</evidence>
<dbReference type="EMBL" id="AP018495">
    <property type="protein sequence ID" value="BBI30536.1"/>
    <property type="molecule type" value="Genomic_DNA"/>
</dbReference>
<proteinExistence type="predicted"/>
<evidence type="ECO:0000313" key="1">
    <source>
        <dbReference type="EMBL" id="BBI30536.1"/>
    </source>
</evidence>
<reference evidence="2" key="1">
    <citation type="journal article" date="2019" name="J. Virol.">
        <title>Medusavirus, a novel large DNA virus discovered from hot spring water.</title>
        <authorList>
            <person name="Yoshikawa G."/>
            <person name="Blanc-Mathieu R."/>
            <person name="Song C."/>
            <person name="Kayama Y."/>
            <person name="Mochizuki T."/>
            <person name="Murata K."/>
            <person name="Ogata H."/>
            <person name="Takemura M."/>
        </authorList>
    </citation>
    <scope>NUCLEOTIDE SEQUENCE [LARGE SCALE GENOMIC DNA]</scope>
</reference>
<dbReference type="KEGG" id="vg:80540888"/>
<organism evidence="1 2">
    <name type="scientific">Acanthamoeba castellanii medusavirus J1</name>
    <dbReference type="NCBI Taxonomy" id="3114988"/>
    <lineage>
        <taxon>Viruses</taxon>
        <taxon>Varidnaviria</taxon>
        <taxon>Bamfordvirae</taxon>
        <taxon>Nucleocytoviricota</taxon>
        <taxon>Megaviricetes</taxon>
        <taxon>Mamonoviridae</taxon>
        <taxon>Medusavirus</taxon>
        <taxon>Medusavirus medusae</taxon>
    </lineage>
</organism>
<sequence>MAYTFGSEEEILRCLQSHESTSKFSKSTSETFSRAFANTRNSARMASQRLAIAGYDASDPDDRDERGATPKDLSMLAAYAEALMACAKKKE</sequence>
<accession>A0A3T1CXH9</accession>
<keyword evidence="2" id="KW-1185">Reference proteome</keyword>